<feature type="compositionally biased region" description="Low complexity" evidence="1">
    <location>
        <begin position="335"/>
        <end position="344"/>
    </location>
</feature>
<feature type="compositionally biased region" description="Basic and acidic residues" evidence="1">
    <location>
        <begin position="26"/>
        <end position="35"/>
    </location>
</feature>
<feature type="region of interest" description="Disordered" evidence="1">
    <location>
        <begin position="330"/>
        <end position="386"/>
    </location>
</feature>
<name>A0ABY7SZ50_9RHOB</name>
<protein>
    <submittedName>
        <fullName evidence="3">FliM/FliN family flagellar motor switch protein</fullName>
    </submittedName>
</protein>
<dbReference type="InterPro" id="IPR036429">
    <property type="entry name" value="SpoA-like_sf"/>
</dbReference>
<evidence type="ECO:0000256" key="1">
    <source>
        <dbReference type="SAM" id="MobiDB-lite"/>
    </source>
</evidence>
<keyword evidence="3" id="KW-0966">Cell projection</keyword>
<dbReference type="EMBL" id="CP067134">
    <property type="protein sequence ID" value="WCR12109.1"/>
    <property type="molecule type" value="Genomic_DNA"/>
</dbReference>
<dbReference type="InterPro" id="IPR001543">
    <property type="entry name" value="FliN-like_C"/>
</dbReference>
<feature type="region of interest" description="Disordered" evidence="1">
    <location>
        <begin position="1"/>
        <end position="49"/>
    </location>
</feature>
<keyword evidence="3" id="KW-0969">Cilium</keyword>
<dbReference type="SUPFAM" id="SSF101801">
    <property type="entry name" value="Surface presentation of antigens (SPOA)"/>
    <property type="match status" value="1"/>
</dbReference>
<dbReference type="Proteomes" id="UP001218412">
    <property type="component" value="Chromosome"/>
</dbReference>
<feature type="region of interest" description="Disordered" evidence="1">
    <location>
        <begin position="219"/>
        <end position="247"/>
    </location>
</feature>
<proteinExistence type="predicted"/>
<feature type="compositionally biased region" description="Low complexity" evidence="1">
    <location>
        <begin position="235"/>
        <end position="247"/>
    </location>
</feature>
<accession>A0ABY7SZ50</accession>
<evidence type="ECO:0000313" key="3">
    <source>
        <dbReference type="EMBL" id="WCR12109.1"/>
    </source>
</evidence>
<dbReference type="Pfam" id="PF01052">
    <property type="entry name" value="FliMN_C"/>
    <property type="match status" value="1"/>
</dbReference>
<feature type="compositionally biased region" description="Basic and acidic residues" evidence="1">
    <location>
        <begin position="368"/>
        <end position="380"/>
    </location>
</feature>
<reference evidence="3 4" key="1">
    <citation type="submission" date="2021-01" db="EMBL/GenBank/DDBJ databases">
        <title>Biogeographic distribution of Paracoccus.</title>
        <authorList>
            <person name="Hollensteiner J."/>
            <person name="Leineberger J."/>
            <person name="Brinkhoff T."/>
            <person name="Daniel R."/>
        </authorList>
    </citation>
    <scope>NUCLEOTIDE SEQUENCE [LARGE SCALE GENOMIC DNA]</scope>
    <source>
        <strain evidence="3 4">LMG25392</strain>
    </source>
</reference>
<feature type="domain" description="Flagellar motor switch protein FliN-like C-terminal" evidence="2">
    <location>
        <begin position="259"/>
        <end position="328"/>
    </location>
</feature>
<gene>
    <name evidence="3" type="ORF">JHW45_07165</name>
</gene>
<keyword evidence="4" id="KW-1185">Reference proteome</keyword>
<keyword evidence="3" id="KW-0282">Flagellum</keyword>
<dbReference type="Gene3D" id="2.30.330.10">
    <property type="entry name" value="SpoA-like"/>
    <property type="match status" value="1"/>
</dbReference>
<dbReference type="RefSeq" id="WP_272860209.1">
    <property type="nucleotide sequence ID" value="NZ_CP067134.1"/>
</dbReference>
<sequence>MAQDGTAAAGRDTGPGGGVLRRMLAARREDRDRQGRAPQMPQPVPPTPARAAATAVGRAADRLYGLGVQPISVTPGALTLAELPELLPAPALLVVLQGQGDLVGAMALCPQAVTALIEIQTLGRITARPVEARRPTRSDAMLCADFINALMSELASEMAGLDGFEGIAGYRYASYLDDPRPLALMLEDRPYRSLCFKLRLGGAETREAAIFLALPQPSAPERTVPASRDPDAGRTEAPAAATAQPPAPDVQAVALGATVGDAPVDLVGVLCRRRITLGELRGLVDGKLLHLPRVSLSEARIETPGGQLLAVGKFGEAEGCHAIRLRDPAAPVSQTAPSGPAATAAPPPPPTGPTTGPEPPMDDLDGPDLFRHDDPHEGAGRDGTAP</sequence>
<feature type="compositionally biased region" description="Pro residues" evidence="1">
    <location>
        <begin position="345"/>
        <end position="359"/>
    </location>
</feature>
<organism evidence="3 4">
    <name type="scientific">Paracoccus stylophorae</name>
    <dbReference type="NCBI Taxonomy" id="659350"/>
    <lineage>
        <taxon>Bacteria</taxon>
        <taxon>Pseudomonadati</taxon>
        <taxon>Pseudomonadota</taxon>
        <taxon>Alphaproteobacteria</taxon>
        <taxon>Rhodobacterales</taxon>
        <taxon>Paracoccaceae</taxon>
        <taxon>Paracoccus</taxon>
    </lineage>
</organism>
<evidence type="ECO:0000313" key="4">
    <source>
        <dbReference type="Proteomes" id="UP001218412"/>
    </source>
</evidence>
<evidence type="ECO:0000259" key="2">
    <source>
        <dbReference type="Pfam" id="PF01052"/>
    </source>
</evidence>